<name>A0A127F5C5_STEDE</name>
<dbReference type="InterPro" id="IPR029060">
    <property type="entry name" value="PIN-like_dom_sf"/>
</dbReference>
<dbReference type="FunFam" id="1.10.150.20:FF:000003">
    <property type="entry name" value="DNA polymerase I"/>
    <property type="match status" value="1"/>
</dbReference>
<dbReference type="CDD" id="cd09859">
    <property type="entry name" value="PIN_53EXO"/>
    <property type="match status" value="1"/>
</dbReference>
<dbReference type="PATRIC" id="fig|465721.4.peg.140"/>
<keyword evidence="3" id="KW-0238">DNA-binding</keyword>
<dbReference type="RefSeq" id="WP_066917897.1">
    <property type="nucleotide sequence ID" value="NZ_CP011971.1"/>
</dbReference>
<keyword evidence="1" id="KW-0540">Nuclease</keyword>
<evidence type="ECO:0000259" key="4">
    <source>
        <dbReference type="SMART" id="SM00475"/>
    </source>
</evidence>
<dbReference type="InterPro" id="IPR020045">
    <property type="entry name" value="DNA_polI_H3TH"/>
</dbReference>
<dbReference type="SUPFAM" id="SSF47807">
    <property type="entry name" value="5' to 3' exonuclease, C-terminal subdomain"/>
    <property type="match status" value="1"/>
</dbReference>
<dbReference type="OrthoDB" id="9806424at2"/>
<sequence>MLYLIDASVFIFRAWHSIPDTLTDPSGRPVNAVYGFGRFLGELLERVRPEHIGVAFDARPSGSYRNRLYPAYKANRKPTPEALKRQFALCRELCEALGVATFISSGYEADDIIGTLAMRLRTSDKPVVIVTRDKDLSQLIRPGDHYWDYISGQRFGYEDIAGRFGVLPERMACFLAVTGDAVDNIPGVPGVGRKTASTLFHHFESLMHLYQDLERVLRLKLRNATFVATQLRDHRETALLARQLTAIACDVPLRTALPDLERRCPDLAALDVFYDTVGFGRLLRLQAERLSA</sequence>
<dbReference type="GO" id="GO:0008409">
    <property type="term" value="F:5'-3' exonuclease activity"/>
    <property type="evidence" value="ECO:0007669"/>
    <property type="project" value="InterPro"/>
</dbReference>
<keyword evidence="2" id="KW-0378">Hydrolase</keyword>
<dbReference type="Pfam" id="PF01367">
    <property type="entry name" value="5_3_exonuc"/>
    <property type="match status" value="1"/>
</dbReference>
<dbReference type="GO" id="GO:0003677">
    <property type="term" value="F:DNA binding"/>
    <property type="evidence" value="ECO:0007669"/>
    <property type="project" value="UniProtKB-KW"/>
</dbReference>
<evidence type="ECO:0000256" key="3">
    <source>
        <dbReference type="ARBA" id="ARBA00023125"/>
    </source>
</evidence>
<dbReference type="PANTHER" id="PTHR42646:SF2">
    <property type="entry name" value="5'-3' EXONUCLEASE FAMILY PROTEIN"/>
    <property type="match status" value="1"/>
</dbReference>
<dbReference type="InterPro" id="IPR036279">
    <property type="entry name" value="5-3_exonuclease_C_sf"/>
</dbReference>
<dbReference type="GO" id="GO:0033567">
    <property type="term" value="P:DNA replication, Okazaki fragment processing"/>
    <property type="evidence" value="ECO:0007669"/>
    <property type="project" value="InterPro"/>
</dbReference>
<dbReference type="InterPro" id="IPR020046">
    <property type="entry name" value="5-3_exonucl_a-hlix_arch_N"/>
</dbReference>
<dbReference type="SUPFAM" id="SSF88723">
    <property type="entry name" value="PIN domain-like"/>
    <property type="match status" value="1"/>
</dbReference>
<reference evidence="5 6" key="1">
    <citation type="submission" date="2015-06" db="EMBL/GenBank/DDBJ databases">
        <title>A Comprehensive Approach to Explore the Metabolic and Phylogenetic Diversity of Bacterial Steroid Degradation in the Environment: Testosterone as an Example.</title>
        <authorList>
            <person name="Yang F.-C."/>
            <person name="Chen Y.-L."/>
            <person name="Yu C.-P."/>
            <person name="Tang S.-L."/>
            <person name="Wang P.-H."/>
            <person name="Ismail W."/>
            <person name="Wang C.-H."/>
            <person name="Yang C.-Y."/>
            <person name="Chiang Y.-R."/>
        </authorList>
    </citation>
    <scope>NUCLEOTIDE SEQUENCE [LARGE SCALE GENOMIC DNA]</scope>
    <source>
        <strain evidence="5 6">DSM 18526</strain>
    </source>
</reference>
<organism evidence="5 6">
    <name type="scientific">Steroidobacter denitrificans</name>
    <dbReference type="NCBI Taxonomy" id="465721"/>
    <lineage>
        <taxon>Bacteria</taxon>
        <taxon>Pseudomonadati</taxon>
        <taxon>Pseudomonadota</taxon>
        <taxon>Gammaproteobacteria</taxon>
        <taxon>Steroidobacterales</taxon>
        <taxon>Steroidobacteraceae</taxon>
        <taxon>Steroidobacter</taxon>
    </lineage>
</organism>
<dbReference type="AlphaFoldDB" id="A0A127F5C5"/>
<dbReference type="CDD" id="cd09898">
    <property type="entry name" value="H3TH_53EXO"/>
    <property type="match status" value="1"/>
</dbReference>
<evidence type="ECO:0000313" key="5">
    <source>
        <dbReference type="EMBL" id="AMN45633.1"/>
    </source>
</evidence>
<dbReference type="SMART" id="SM00475">
    <property type="entry name" value="53EXOc"/>
    <property type="match status" value="1"/>
</dbReference>
<proteinExistence type="predicted"/>
<dbReference type="PANTHER" id="PTHR42646">
    <property type="entry name" value="FLAP ENDONUCLEASE XNI"/>
    <property type="match status" value="1"/>
</dbReference>
<dbReference type="KEGG" id="sdf:ACG33_00635"/>
<evidence type="ECO:0000256" key="2">
    <source>
        <dbReference type="ARBA" id="ARBA00022801"/>
    </source>
</evidence>
<dbReference type="InterPro" id="IPR008918">
    <property type="entry name" value="HhH2"/>
</dbReference>
<dbReference type="Gene3D" id="3.40.50.1010">
    <property type="entry name" value="5'-nuclease"/>
    <property type="match status" value="1"/>
</dbReference>
<dbReference type="InterPro" id="IPR038969">
    <property type="entry name" value="FEN"/>
</dbReference>
<dbReference type="EMBL" id="CP011971">
    <property type="protein sequence ID" value="AMN45633.1"/>
    <property type="molecule type" value="Genomic_DNA"/>
</dbReference>
<dbReference type="Pfam" id="PF02739">
    <property type="entry name" value="5_3_exonuc_N"/>
    <property type="match status" value="1"/>
</dbReference>
<dbReference type="SMART" id="SM00279">
    <property type="entry name" value="HhH2"/>
    <property type="match status" value="1"/>
</dbReference>
<dbReference type="STRING" id="465721.ACG33_00635"/>
<evidence type="ECO:0000313" key="6">
    <source>
        <dbReference type="Proteomes" id="UP000070250"/>
    </source>
</evidence>
<keyword evidence="6" id="KW-1185">Reference proteome</keyword>
<dbReference type="Proteomes" id="UP000070250">
    <property type="component" value="Chromosome"/>
</dbReference>
<dbReference type="Gene3D" id="1.10.150.20">
    <property type="entry name" value="5' to 3' exonuclease, C-terminal subdomain"/>
    <property type="match status" value="1"/>
</dbReference>
<feature type="domain" description="5'-3' exonuclease" evidence="4">
    <location>
        <begin position="2"/>
        <end position="263"/>
    </location>
</feature>
<protein>
    <recommendedName>
        <fullName evidence="4">5'-3' exonuclease domain-containing protein</fullName>
    </recommendedName>
</protein>
<dbReference type="GO" id="GO:0017108">
    <property type="term" value="F:5'-flap endonuclease activity"/>
    <property type="evidence" value="ECO:0007669"/>
    <property type="project" value="InterPro"/>
</dbReference>
<evidence type="ECO:0000256" key="1">
    <source>
        <dbReference type="ARBA" id="ARBA00022722"/>
    </source>
</evidence>
<dbReference type="InterPro" id="IPR002421">
    <property type="entry name" value="5-3_exonuclease"/>
</dbReference>
<accession>A0A127F5C5</accession>
<gene>
    <name evidence="5" type="ORF">ACG33_00635</name>
</gene>